<proteinExistence type="predicted"/>
<organism evidence="2 3">
    <name type="scientific">Candidatus Borkfalkia faecipullorum</name>
    <dbReference type="NCBI Taxonomy" id="2838510"/>
    <lineage>
        <taxon>Bacteria</taxon>
        <taxon>Bacillati</taxon>
        <taxon>Bacillota</taxon>
        <taxon>Clostridia</taxon>
        <taxon>Christensenellales</taxon>
        <taxon>Christensenellaceae</taxon>
        <taxon>Candidatus Borkfalkia</taxon>
    </lineage>
</organism>
<protein>
    <submittedName>
        <fullName evidence="2">Uncharacterized protein</fullName>
    </submittedName>
</protein>
<reference evidence="2" key="1">
    <citation type="journal article" date="2021" name="PeerJ">
        <title>Extensive microbial diversity within the chicken gut microbiome revealed by metagenomics and culture.</title>
        <authorList>
            <person name="Gilroy R."/>
            <person name="Ravi A."/>
            <person name="Getino M."/>
            <person name="Pursley I."/>
            <person name="Horton D.L."/>
            <person name="Alikhan N.F."/>
            <person name="Baker D."/>
            <person name="Gharbi K."/>
            <person name="Hall N."/>
            <person name="Watson M."/>
            <person name="Adriaenssens E.M."/>
            <person name="Foster-Nyarko E."/>
            <person name="Jarju S."/>
            <person name="Secka A."/>
            <person name="Antonio M."/>
            <person name="Oren A."/>
            <person name="Chaudhuri R.R."/>
            <person name="La Ragione R."/>
            <person name="Hildebrand F."/>
            <person name="Pallen M.J."/>
        </authorList>
    </citation>
    <scope>NUCLEOTIDE SEQUENCE</scope>
    <source>
        <strain evidence="2">811</strain>
    </source>
</reference>
<dbReference type="EMBL" id="DXFX01000065">
    <property type="protein sequence ID" value="HIX07795.1"/>
    <property type="molecule type" value="Genomic_DNA"/>
</dbReference>
<evidence type="ECO:0000313" key="3">
    <source>
        <dbReference type="Proteomes" id="UP000824204"/>
    </source>
</evidence>
<sequence>MSEKKKIPIIRYLSYLLVVSLLFTGVTFSRYSMTTSGDSSAPLSRFHCSYEVDEISATSIPNVDYWLKNNSAASTARTLRYTVSNFKDDVTSDVAVKAHLRVYLPAEMARHLALQIGTMNIAEGTVTSYTPEIVLDELIAKREADTANAETVIDTSSFKNYYDSGVHNAADEELSVSGSLESASPRTISAVNRGGSGLSFTITASTKEAQYSLGFQRGKNENDYAPQLFLDLVRETEFYTIDLYLPSMEFPAGQPLTKMYIVYLTLTEHLEGLDFDAYWSGADAVLATTDADGNVRVENNSVLINSPPAAGKEYYYNGARVLGYHFDQTTQFAAQATAEGESPKSTTVRIQCLYDDEGGGYDIKLFHVAPITEDSTENYVHPIESDGESAIVFDKTSNTFSGNFSTGTCDQNQKIDLTNIVAHPFTEGLNAYQVLSKSYEVNFKALFVQASESEV</sequence>
<reference evidence="2" key="2">
    <citation type="submission" date="2021-04" db="EMBL/GenBank/DDBJ databases">
        <authorList>
            <person name="Gilroy R."/>
        </authorList>
    </citation>
    <scope>NUCLEOTIDE SEQUENCE</scope>
    <source>
        <strain evidence="2">811</strain>
    </source>
</reference>
<feature type="transmembrane region" description="Helical" evidence="1">
    <location>
        <begin position="12"/>
        <end position="33"/>
    </location>
</feature>
<comment type="caution">
    <text evidence="2">The sequence shown here is derived from an EMBL/GenBank/DDBJ whole genome shotgun (WGS) entry which is preliminary data.</text>
</comment>
<evidence type="ECO:0000256" key="1">
    <source>
        <dbReference type="SAM" id="Phobius"/>
    </source>
</evidence>
<dbReference type="Proteomes" id="UP000824204">
    <property type="component" value="Unassembled WGS sequence"/>
</dbReference>
<accession>A0A9D2AG94</accession>
<dbReference type="AlphaFoldDB" id="A0A9D2AG94"/>
<keyword evidence="1" id="KW-1133">Transmembrane helix</keyword>
<evidence type="ECO:0000313" key="2">
    <source>
        <dbReference type="EMBL" id="HIX07795.1"/>
    </source>
</evidence>
<gene>
    <name evidence="2" type="ORF">H9741_04955</name>
</gene>
<keyword evidence="1" id="KW-0812">Transmembrane</keyword>
<name>A0A9D2AG94_9FIRM</name>
<keyword evidence="1" id="KW-0472">Membrane</keyword>